<dbReference type="STRING" id="460384.SAMN05216313_12592"/>
<evidence type="ECO:0000313" key="7">
    <source>
        <dbReference type="EMBL" id="SEU03683.1"/>
    </source>
</evidence>
<dbReference type="InterPro" id="IPR034422">
    <property type="entry name" value="HydE/PylB-like"/>
</dbReference>
<dbReference type="SUPFAM" id="SSF102114">
    <property type="entry name" value="Radical SAM enzymes"/>
    <property type="match status" value="1"/>
</dbReference>
<dbReference type="InterPro" id="IPR024021">
    <property type="entry name" value="FeFe-hyd_HydE_rSAM"/>
</dbReference>
<dbReference type="SFLD" id="SFLDG01060">
    <property type="entry name" value="BATS_domain_containing"/>
    <property type="match status" value="1"/>
</dbReference>
<proteinExistence type="predicted"/>
<reference evidence="8" key="1">
    <citation type="submission" date="2016-10" db="EMBL/GenBank/DDBJ databases">
        <authorList>
            <person name="Varghese N."/>
            <person name="Submissions S."/>
        </authorList>
    </citation>
    <scope>NUCLEOTIDE SEQUENCE [LARGE SCALE GENOMIC DNA]</scope>
    <source>
        <strain evidence="8">NLAE-zl-G277</strain>
    </source>
</reference>
<dbReference type="InterPro" id="IPR013785">
    <property type="entry name" value="Aldolase_TIM"/>
</dbReference>
<dbReference type="GO" id="GO:0051536">
    <property type="term" value="F:iron-sulfur cluster binding"/>
    <property type="evidence" value="ECO:0007669"/>
    <property type="project" value="UniProtKB-KW"/>
</dbReference>
<evidence type="ECO:0000256" key="3">
    <source>
        <dbReference type="ARBA" id="ARBA00023004"/>
    </source>
</evidence>
<feature type="compositionally biased region" description="Polar residues" evidence="5">
    <location>
        <begin position="46"/>
        <end position="84"/>
    </location>
</feature>
<dbReference type="GO" id="GO:0016740">
    <property type="term" value="F:transferase activity"/>
    <property type="evidence" value="ECO:0007669"/>
    <property type="project" value="TreeGrafter"/>
</dbReference>
<evidence type="ECO:0000256" key="1">
    <source>
        <dbReference type="ARBA" id="ARBA00022691"/>
    </source>
</evidence>
<dbReference type="GO" id="GO:0046872">
    <property type="term" value="F:metal ion binding"/>
    <property type="evidence" value="ECO:0007669"/>
    <property type="project" value="UniProtKB-KW"/>
</dbReference>
<sequence length="444" mass="48150">MTGRSTRPGQAAALSWTTAPALSQATAPSPSQAAAPALNQATAPSPSQATTPALSQATAPSPNRATAPALSQTTTPALSQVTTPAQATSPLHLLIDRLAAGEKLTRTELACLLERREGEHRDYLFARAREIQHRVFGNKVYIRGLIEFTNYCKNNCYYCGIRRDNRSASRYRLTEEQILECCRAGYELGFRTFVLQGGEDPYFTDGRITGLVRAIKAGYPDCAVTLSIGEKDRASYEAYFAAGADRYLLRHETANDGHYGKLHPAELSLRRRMECLRDLKDIGFQTGAGFMVGSPGQTMDCILDDLEFLRDFEPEMVGIGPFIPHHDTPFAACAAGTLELTVYLLGLVRLMLPRVLLPATTALGTISPGGREQGILAGANVVMPNLSPGDVREKYLLYDNKICTGNEAAECLDQLRQAMSSIGYEVAVDRGDAPGHSKTEGSEL</sequence>
<dbReference type="SFLD" id="SFLDF00348">
    <property type="entry name" value="FeFe_hydrogenase_maturase_(Hyd"/>
    <property type="match status" value="1"/>
</dbReference>
<dbReference type="PANTHER" id="PTHR43726">
    <property type="entry name" value="3-METHYLORNITHINE SYNTHASE"/>
    <property type="match status" value="1"/>
</dbReference>
<dbReference type="AlphaFoldDB" id="A0A1I0J1P4"/>
<keyword evidence="1" id="KW-0949">S-adenosyl-L-methionine</keyword>
<evidence type="ECO:0000256" key="5">
    <source>
        <dbReference type="SAM" id="MobiDB-lite"/>
    </source>
</evidence>
<dbReference type="InterPro" id="IPR006638">
    <property type="entry name" value="Elp3/MiaA/NifB-like_rSAM"/>
</dbReference>
<keyword evidence="3" id="KW-0408">Iron</keyword>
<dbReference type="SFLD" id="SFLDG01280">
    <property type="entry name" value="HydE/PylB-like"/>
    <property type="match status" value="1"/>
</dbReference>
<dbReference type="CDD" id="cd01335">
    <property type="entry name" value="Radical_SAM"/>
    <property type="match status" value="1"/>
</dbReference>
<dbReference type="SMART" id="SM00729">
    <property type="entry name" value="Elp3"/>
    <property type="match status" value="1"/>
</dbReference>
<dbReference type="InterPro" id="IPR007197">
    <property type="entry name" value="rSAM"/>
</dbReference>
<dbReference type="PROSITE" id="PS51918">
    <property type="entry name" value="RADICAL_SAM"/>
    <property type="match status" value="1"/>
</dbReference>
<dbReference type="InterPro" id="IPR058240">
    <property type="entry name" value="rSAM_sf"/>
</dbReference>
<dbReference type="NCBIfam" id="TIGR03956">
    <property type="entry name" value="rSAM_HydE"/>
    <property type="match status" value="1"/>
</dbReference>
<organism evidence="7 8">
    <name type="scientific">Enterocloster lavalensis</name>
    <dbReference type="NCBI Taxonomy" id="460384"/>
    <lineage>
        <taxon>Bacteria</taxon>
        <taxon>Bacillati</taxon>
        <taxon>Bacillota</taxon>
        <taxon>Clostridia</taxon>
        <taxon>Lachnospirales</taxon>
        <taxon>Lachnospiraceae</taxon>
        <taxon>Enterocloster</taxon>
    </lineage>
</organism>
<dbReference type="Proteomes" id="UP000198508">
    <property type="component" value="Unassembled WGS sequence"/>
</dbReference>
<dbReference type="EMBL" id="FOIM01000025">
    <property type="protein sequence ID" value="SEU03683.1"/>
    <property type="molecule type" value="Genomic_DNA"/>
</dbReference>
<evidence type="ECO:0000256" key="2">
    <source>
        <dbReference type="ARBA" id="ARBA00022723"/>
    </source>
</evidence>
<evidence type="ECO:0000259" key="6">
    <source>
        <dbReference type="PROSITE" id="PS51918"/>
    </source>
</evidence>
<dbReference type="Gene3D" id="3.20.20.70">
    <property type="entry name" value="Aldolase class I"/>
    <property type="match status" value="1"/>
</dbReference>
<gene>
    <name evidence="7" type="ORF">SAMN05216313_12592</name>
</gene>
<feature type="domain" description="Radical SAM core" evidence="6">
    <location>
        <begin position="138"/>
        <end position="360"/>
    </location>
</feature>
<evidence type="ECO:0000313" key="8">
    <source>
        <dbReference type="Proteomes" id="UP000198508"/>
    </source>
</evidence>
<name>A0A1I0J1P4_9FIRM</name>
<dbReference type="PANTHER" id="PTHR43726:SF1">
    <property type="entry name" value="BIOTIN SYNTHASE"/>
    <property type="match status" value="1"/>
</dbReference>
<protein>
    <submittedName>
        <fullName evidence="7">Iron-only hydrogenase maturation protein HydE</fullName>
    </submittedName>
</protein>
<keyword evidence="4" id="KW-0411">Iron-sulfur</keyword>
<dbReference type="Pfam" id="PF04055">
    <property type="entry name" value="Radical_SAM"/>
    <property type="match status" value="1"/>
</dbReference>
<accession>A0A1I0J1P4</accession>
<evidence type="ECO:0000256" key="4">
    <source>
        <dbReference type="ARBA" id="ARBA00023014"/>
    </source>
</evidence>
<keyword evidence="8" id="KW-1185">Reference proteome</keyword>
<keyword evidence="2" id="KW-0479">Metal-binding</keyword>
<feature type="compositionally biased region" description="Low complexity" evidence="5">
    <location>
        <begin position="17"/>
        <end position="45"/>
    </location>
</feature>
<dbReference type="SFLD" id="SFLDS00029">
    <property type="entry name" value="Radical_SAM"/>
    <property type="match status" value="1"/>
</dbReference>
<feature type="region of interest" description="Disordered" evidence="5">
    <location>
        <begin position="1"/>
        <end position="84"/>
    </location>
</feature>